<dbReference type="InterPro" id="IPR015897">
    <property type="entry name" value="CHK_kinase-like"/>
</dbReference>
<dbReference type="Gene3D" id="3.90.1200.10">
    <property type="match status" value="1"/>
</dbReference>
<dbReference type="Proteomes" id="UP000183832">
    <property type="component" value="Unassembled WGS sequence"/>
</dbReference>
<dbReference type="InterPro" id="IPR011009">
    <property type="entry name" value="Kinase-like_dom_sf"/>
</dbReference>
<gene>
    <name evidence="2" type="ORF">CLUMA_CG014162</name>
</gene>
<reference evidence="2 3" key="1">
    <citation type="submission" date="2015-04" db="EMBL/GenBank/DDBJ databases">
        <authorList>
            <person name="Syromyatnikov M.Y."/>
            <person name="Popov V.N."/>
        </authorList>
    </citation>
    <scope>NUCLEOTIDE SEQUENCE [LARGE SCALE GENOMIC DNA]</scope>
</reference>
<dbReference type="OrthoDB" id="8250698at2759"/>
<dbReference type="SUPFAM" id="SSF56112">
    <property type="entry name" value="Protein kinase-like (PK-like)"/>
    <property type="match status" value="1"/>
</dbReference>
<dbReference type="SMART" id="SM00587">
    <property type="entry name" value="CHK"/>
    <property type="match status" value="1"/>
</dbReference>
<accession>A0A1J1IL80</accession>
<sequence length="411" mass="47998">MEKPEELLPEYLNKDFLETAIQNYKHDKTIEIVKYFKKEGFTEHFASSMFQVEVKFRSRKYPKLEEETLNVVIKAKPVNDGLKMSVVAGGPLFETEIEMYTKTIPAINQLFQQCGMKVELAPELIYATNIPFPVIILKDLGPEGYFAPRMPAADIEDSKLIIQRLAQFHAASFYLSETKEHDFSNYNYTIYSNDVVIETFFRDTLEAFREILITWEGYEDFIPRFDAFKEHVGEIGIKCYTANKPEDGYNVLNHGDFHLRNILFKMNSENRLEAFRFIDYQISVYCSPAIDLAYVFGIIMRDENGNVPMNDLIVFYHEEFVKTLKAFGYMKTLPSLLDLNIELLKHGQITILLKVCFIPFAFVDWSTMKVEDMMATDGDKAKEFKKKLFEIPAVKTLLQNEMKEWMYKGWF</sequence>
<keyword evidence="3" id="KW-1185">Reference proteome</keyword>
<evidence type="ECO:0000313" key="3">
    <source>
        <dbReference type="Proteomes" id="UP000183832"/>
    </source>
</evidence>
<evidence type="ECO:0000313" key="2">
    <source>
        <dbReference type="EMBL" id="CRL00979.1"/>
    </source>
</evidence>
<evidence type="ECO:0000259" key="1">
    <source>
        <dbReference type="SMART" id="SM00587"/>
    </source>
</evidence>
<dbReference type="AlphaFoldDB" id="A0A1J1IL80"/>
<dbReference type="EMBL" id="CVRI01000055">
    <property type="protein sequence ID" value="CRL00979.1"/>
    <property type="molecule type" value="Genomic_DNA"/>
</dbReference>
<name>A0A1J1IL80_9DIPT</name>
<dbReference type="PANTHER" id="PTHR11012">
    <property type="entry name" value="PROTEIN KINASE-LIKE DOMAIN-CONTAINING"/>
    <property type="match status" value="1"/>
</dbReference>
<dbReference type="InterPro" id="IPR004119">
    <property type="entry name" value="EcKL"/>
</dbReference>
<organism evidence="2 3">
    <name type="scientific">Clunio marinus</name>
    <dbReference type="NCBI Taxonomy" id="568069"/>
    <lineage>
        <taxon>Eukaryota</taxon>
        <taxon>Metazoa</taxon>
        <taxon>Ecdysozoa</taxon>
        <taxon>Arthropoda</taxon>
        <taxon>Hexapoda</taxon>
        <taxon>Insecta</taxon>
        <taxon>Pterygota</taxon>
        <taxon>Neoptera</taxon>
        <taxon>Endopterygota</taxon>
        <taxon>Diptera</taxon>
        <taxon>Nematocera</taxon>
        <taxon>Chironomoidea</taxon>
        <taxon>Chironomidae</taxon>
        <taxon>Clunio</taxon>
    </lineage>
</organism>
<feature type="domain" description="CHK kinase-like" evidence="1">
    <location>
        <begin position="135"/>
        <end position="326"/>
    </location>
</feature>
<dbReference type="Pfam" id="PF02958">
    <property type="entry name" value="EcKL"/>
    <property type="match status" value="1"/>
</dbReference>
<protein>
    <submittedName>
        <fullName evidence="2">CLUMA_CG014162, isoform A</fullName>
    </submittedName>
</protein>
<dbReference type="PANTHER" id="PTHR11012:SF12">
    <property type="entry name" value="CHK KINASE-LIKE DOMAIN-CONTAINING PROTEIN-RELATED"/>
    <property type="match status" value="1"/>
</dbReference>
<proteinExistence type="predicted"/>
<dbReference type="STRING" id="568069.A0A1J1IL80"/>